<protein>
    <recommendedName>
        <fullName evidence="3">biotin--[biotin carboxyl-carrier protein] ligase</fullName>
        <ecNumber evidence="3">6.3.4.15</ecNumber>
    </recommendedName>
</protein>
<dbReference type="Proteomes" id="UP000006250">
    <property type="component" value="Unassembled WGS sequence"/>
</dbReference>
<dbReference type="RefSeq" id="WP_005996836.1">
    <property type="nucleotide sequence ID" value="NZ_AECZ01000049.1"/>
</dbReference>
<dbReference type="PANTHER" id="PTHR12835">
    <property type="entry name" value="BIOTIN PROTEIN LIGASE"/>
    <property type="match status" value="1"/>
</dbReference>
<dbReference type="Gene3D" id="3.30.930.10">
    <property type="entry name" value="Bira Bifunctional Protein, Domain 2"/>
    <property type="match status" value="1"/>
</dbReference>
<dbReference type="InterPro" id="IPR004408">
    <property type="entry name" value="Biotin_CoA_COase_ligase"/>
</dbReference>
<dbReference type="PANTHER" id="PTHR12835:SF5">
    <property type="entry name" value="BIOTIN--PROTEIN LIGASE"/>
    <property type="match status" value="1"/>
</dbReference>
<name>E1K238_SOLFR</name>
<gene>
    <name evidence="7" type="ORF">DesfrDRAFT_3938</name>
</gene>
<dbReference type="OrthoDB" id="9807064at2"/>
<comment type="caution">
    <text evidence="7">The sequence shown here is derived from an EMBL/GenBank/DDBJ whole genome shotgun (WGS) entry which is preliminary data.</text>
</comment>
<proteinExistence type="predicted"/>
<dbReference type="AlphaFoldDB" id="E1K238"/>
<organism evidence="7 8">
    <name type="scientific">Solidesulfovibrio fructosivorans JJ]</name>
    <dbReference type="NCBI Taxonomy" id="596151"/>
    <lineage>
        <taxon>Bacteria</taxon>
        <taxon>Pseudomonadati</taxon>
        <taxon>Thermodesulfobacteriota</taxon>
        <taxon>Desulfovibrionia</taxon>
        <taxon>Desulfovibrionales</taxon>
        <taxon>Desulfovibrionaceae</taxon>
        <taxon>Solidesulfovibrio</taxon>
    </lineage>
</organism>
<dbReference type="Pfam" id="PF03099">
    <property type="entry name" value="BPL_LplA_LipB"/>
    <property type="match status" value="1"/>
</dbReference>
<sequence length="316" mass="32486">MSQNPFAGGGVWLWRDGAADLAAPLSPGILAGSHPLWAADAARLAPWREVVLGPEHGPAAGGWLVAEGAAGQVADAVLCVGRCASSLDVARAFAAAGLLPPFSSVLALSQTSGRGQMRRDWVSPPGNLYAALSWPADAGALGSAAPVVVGACLADGLYAKGFAARVKWPNDLLVDGAKVGGILLEERGGAVVAGIGINLSIAPDAALLRREHAVPAAALDAFGEVPGAVTLWAELVKSGQTCYLQCVAVSGARELSRFLEGRLAWMGREVHVRENDADGFRARIVGLTEDGGLRLRRGDQCPGQDLTLHSGSISLL</sequence>
<comment type="catalytic activity">
    <reaction evidence="4">
        <text>biotin + L-lysyl-[protein] + ATP = N(6)-biotinyl-L-lysyl-[protein] + AMP + diphosphate + H(+)</text>
        <dbReference type="Rhea" id="RHEA:11756"/>
        <dbReference type="Rhea" id="RHEA-COMP:9752"/>
        <dbReference type="Rhea" id="RHEA-COMP:10505"/>
        <dbReference type="ChEBI" id="CHEBI:15378"/>
        <dbReference type="ChEBI" id="CHEBI:29969"/>
        <dbReference type="ChEBI" id="CHEBI:30616"/>
        <dbReference type="ChEBI" id="CHEBI:33019"/>
        <dbReference type="ChEBI" id="CHEBI:57586"/>
        <dbReference type="ChEBI" id="CHEBI:83144"/>
        <dbReference type="ChEBI" id="CHEBI:456215"/>
        <dbReference type="EC" id="6.3.4.15"/>
    </reaction>
</comment>
<evidence type="ECO:0000259" key="5">
    <source>
        <dbReference type="Pfam" id="PF02237"/>
    </source>
</evidence>
<dbReference type="EC" id="6.3.4.15" evidence="3"/>
<dbReference type="GO" id="GO:0004077">
    <property type="term" value="F:biotin--[biotin carboxyl-carrier protein] ligase activity"/>
    <property type="evidence" value="ECO:0007669"/>
    <property type="project" value="UniProtKB-EC"/>
</dbReference>
<evidence type="ECO:0000313" key="7">
    <source>
        <dbReference type="EMBL" id="EFL49318.1"/>
    </source>
</evidence>
<accession>E1K238</accession>
<feature type="domain" description="Biotin protein ligase C-terminal" evidence="5">
    <location>
        <begin position="267"/>
        <end position="315"/>
    </location>
</feature>
<keyword evidence="2" id="KW-0092">Biotin</keyword>
<evidence type="ECO:0000313" key="8">
    <source>
        <dbReference type="Proteomes" id="UP000006250"/>
    </source>
</evidence>
<dbReference type="Pfam" id="PF02237">
    <property type="entry name" value="BPL_C"/>
    <property type="match status" value="1"/>
</dbReference>
<evidence type="ECO:0000256" key="2">
    <source>
        <dbReference type="ARBA" id="ARBA00023267"/>
    </source>
</evidence>
<evidence type="ECO:0000256" key="3">
    <source>
        <dbReference type="ARBA" id="ARBA00024227"/>
    </source>
</evidence>
<evidence type="ECO:0000256" key="1">
    <source>
        <dbReference type="ARBA" id="ARBA00022598"/>
    </source>
</evidence>
<dbReference type="STRING" id="596151.DesfrDRAFT_3938"/>
<dbReference type="GO" id="GO:0005737">
    <property type="term" value="C:cytoplasm"/>
    <property type="evidence" value="ECO:0007669"/>
    <property type="project" value="TreeGrafter"/>
</dbReference>
<keyword evidence="1 7" id="KW-0436">Ligase</keyword>
<feature type="domain" description="BPL/LPL catalytic" evidence="6">
    <location>
        <begin position="105"/>
        <end position="200"/>
    </location>
</feature>
<dbReference type="NCBIfam" id="TIGR00121">
    <property type="entry name" value="birA_ligase"/>
    <property type="match status" value="1"/>
</dbReference>
<dbReference type="InterPro" id="IPR045864">
    <property type="entry name" value="aa-tRNA-synth_II/BPL/LPL"/>
</dbReference>
<evidence type="ECO:0000256" key="4">
    <source>
        <dbReference type="ARBA" id="ARBA00047846"/>
    </source>
</evidence>
<dbReference type="InterPro" id="IPR004143">
    <property type="entry name" value="BPL_LPL_catalytic"/>
</dbReference>
<reference evidence="7 8" key="1">
    <citation type="submission" date="2010-08" db="EMBL/GenBank/DDBJ databases">
        <title>The draft genome of Desulfovibrio fructosovorans JJ.</title>
        <authorList>
            <consortium name="US DOE Joint Genome Institute (JGI-PGF)"/>
            <person name="Lucas S."/>
            <person name="Copeland A."/>
            <person name="Lapidus A."/>
            <person name="Cheng J.-F."/>
            <person name="Bruce D."/>
            <person name="Goodwin L."/>
            <person name="Pitluck S."/>
            <person name="Land M.L."/>
            <person name="Hauser L."/>
            <person name="Chang Y.-J."/>
            <person name="Jeffries C."/>
            <person name="Wall J.D."/>
            <person name="Stahl D.A."/>
            <person name="Arkin A.P."/>
            <person name="Dehal P."/>
            <person name="Stolyar S.M."/>
            <person name="Hazen T.C."/>
            <person name="Woyke T.J."/>
        </authorList>
    </citation>
    <scope>NUCLEOTIDE SEQUENCE [LARGE SCALE GENOMIC DNA]</scope>
    <source>
        <strain evidence="7 8">JJ</strain>
    </source>
</reference>
<dbReference type="eggNOG" id="COG0340">
    <property type="taxonomic scope" value="Bacteria"/>
</dbReference>
<keyword evidence="8" id="KW-1185">Reference proteome</keyword>
<evidence type="ECO:0000259" key="6">
    <source>
        <dbReference type="Pfam" id="PF03099"/>
    </source>
</evidence>
<dbReference type="SUPFAM" id="SSF55681">
    <property type="entry name" value="Class II aaRS and biotin synthetases"/>
    <property type="match status" value="1"/>
</dbReference>
<dbReference type="InterPro" id="IPR003142">
    <property type="entry name" value="BPL_C"/>
</dbReference>
<dbReference type="EMBL" id="AECZ01000049">
    <property type="protein sequence ID" value="EFL49318.1"/>
    <property type="molecule type" value="Genomic_DNA"/>
</dbReference>